<dbReference type="SMART" id="SM00229">
    <property type="entry name" value="RasGEFN"/>
    <property type="match status" value="1"/>
</dbReference>
<dbReference type="CDD" id="cd06224">
    <property type="entry name" value="REM"/>
    <property type="match status" value="1"/>
</dbReference>
<dbReference type="InterPro" id="IPR001895">
    <property type="entry name" value="RASGEF_cat_dom"/>
</dbReference>
<dbReference type="EMBL" id="KE651166">
    <property type="protein sequence ID" value="EEB07717.1"/>
    <property type="molecule type" value="Genomic_DNA"/>
</dbReference>
<dbReference type="InterPro" id="IPR019804">
    <property type="entry name" value="Ras_G-nucl-exch_fac_CS"/>
</dbReference>
<dbReference type="InterPro" id="IPR008937">
    <property type="entry name" value="Ras-like_GEF"/>
</dbReference>
<dbReference type="Proteomes" id="UP000001744">
    <property type="component" value="Unassembled WGS sequence"/>
</dbReference>
<evidence type="ECO:0000259" key="4">
    <source>
        <dbReference type="PROSITE" id="PS50009"/>
    </source>
</evidence>
<dbReference type="HOGENOM" id="CLU_302305_0_0_1"/>
<dbReference type="GO" id="GO:0005886">
    <property type="term" value="C:plasma membrane"/>
    <property type="evidence" value="ECO:0000318"/>
    <property type="project" value="GO_Central"/>
</dbReference>
<feature type="region of interest" description="Disordered" evidence="3">
    <location>
        <begin position="598"/>
        <end position="621"/>
    </location>
</feature>
<dbReference type="InterPro" id="IPR036964">
    <property type="entry name" value="RASGEF_cat_dom_sf"/>
</dbReference>
<dbReference type="PROSITE" id="PS00720">
    <property type="entry name" value="RASGEF"/>
    <property type="match status" value="1"/>
</dbReference>
<sequence length="1039" mass="116699">MTEEEEFKDSLEMFEEGGSDPRNRARNMLAPSNSSVVDMDDNRSIRTATLSEIDDKSVRDHPMSSQASIAHSVAHSVAHSIAHSEASTTISVAHSTAASVIEREREREAAAAAAAKADKQVYQVPQMTPDGRIFFADSETRSSSWALSFRPTTGASSLMPSANLSSSKLPMSDIARRRLSYTTGFRPPTTDPDDVAVARKVSIPLSLRSESSASSTPSTSTAALASGVSVKRKASAHSRTCSIAFGGTELEMFPPEKPVCLQNLYNLMTALCSDLHVFVKDNDLEQTHATASKLRALSFDLFVRSGFFHFMYSDRDEAQSAMVRTHFRHTFSQMSKLILMADSCLSYNKPRDYLDYLLKVGHSVKLHVQEFVTYCAGIAATLPAKVLPAFVENAVRGGEWSTNDSKNCSSRHQWSLLSSAYIASLSDLFFGFERMGNNLSDTMSIAGNNEDALVQPTIALLHSGHSILSHMETLDLGPFIHHASSHVRTMATDFLDCKQYCYNLLTDLFMKLQTCVHDSDTLSHQLTSLNNTFRSAVVTLNILEQERPTSLDPVIVERSSFQSSEDQPIDSLLMSPMEKCCSRDTDLSLTRFQHLRDSDASSPSLSSADTPRPGSSMDDDPMAQPWYLLDSNDGDLVYNRKNLIKAGTLEALIYFLVKHIRSRRTFTKVFFFTYPTFTSSIDLFRALRDLYLIPPPEGLSTSEYSVWISHRKKPLQENVCFALQEWLQKYFADDISPPVAARLFSEIRAFIIQMVQSTFPSAQEILKQLDELSVPDRNIVREQRLMVRPAKPNYRVALLELEPDTLAEQFSLIEHSIFCAILPHEFLKKSWRKSASDTQHHMIRHSIAFSNSFVYWIINSVLTRPNLEERIAALRFFIAFGIKCLNMNNFSAVVSVISALDSAPIYRLRSCFGALDASDKAHLQGLREIVDSRKNFKTYRTLLKRARPPCVPFLGVLLSDLTFIDDGMPDMLNDSQYFINFGKRHRQYEVIADIIWLQSTDYGFTPLPDLQAYMMKSFRNANQDVTSLYDLSLAVEPRQ</sequence>
<evidence type="ECO:0000313" key="7">
    <source>
        <dbReference type="JaponicusDB" id="SJAG_02819"/>
    </source>
</evidence>
<feature type="domain" description="Ras-GEF" evidence="4">
    <location>
        <begin position="802"/>
        <end position="1038"/>
    </location>
</feature>
<evidence type="ECO:0000313" key="8">
    <source>
        <dbReference type="Proteomes" id="UP000001744"/>
    </source>
</evidence>
<dbReference type="CDD" id="cd00155">
    <property type="entry name" value="RasGEF"/>
    <property type="match status" value="1"/>
</dbReference>
<keyword evidence="8" id="KW-1185">Reference proteome</keyword>
<dbReference type="InterPro" id="IPR000651">
    <property type="entry name" value="Ras-like_Gua-exchang_fac_N"/>
</dbReference>
<feature type="compositionally biased region" description="Acidic residues" evidence="3">
    <location>
        <begin position="1"/>
        <end position="18"/>
    </location>
</feature>
<dbReference type="PROSITE" id="PS50212">
    <property type="entry name" value="RASGEF_NTER"/>
    <property type="match status" value="1"/>
</dbReference>
<feature type="domain" description="N-terminal Ras-GEF" evidence="5">
    <location>
        <begin position="640"/>
        <end position="777"/>
    </location>
</feature>
<evidence type="ECO:0000313" key="6">
    <source>
        <dbReference type="EMBL" id="EEB07717.1"/>
    </source>
</evidence>
<dbReference type="Gene3D" id="1.20.870.10">
    <property type="entry name" value="Son of sevenless (SoS) protein Chain: S domain 1"/>
    <property type="match status" value="1"/>
</dbReference>
<feature type="region of interest" description="Disordered" evidence="3">
    <location>
        <begin position="1"/>
        <end position="42"/>
    </location>
</feature>
<accession>B6K196</accession>
<evidence type="ECO:0000256" key="2">
    <source>
        <dbReference type="PROSITE-ProRule" id="PRU00168"/>
    </source>
</evidence>
<dbReference type="OrthoDB" id="546434at2759"/>
<dbReference type="AlphaFoldDB" id="B6K196"/>
<protein>
    <submittedName>
        <fullName evidence="6">Exchange factor Cdc25p-like protein</fullName>
    </submittedName>
</protein>
<reference evidence="6 8" key="1">
    <citation type="journal article" date="2011" name="Science">
        <title>Comparative functional genomics of the fission yeasts.</title>
        <authorList>
            <person name="Rhind N."/>
            <person name="Chen Z."/>
            <person name="Yassour M."/>
            <person name="Thompson D.A."/>
            <person name="Haas B.J."/>
            <person name="Habib N."/>
            <person name="Wapinski I."/>
            <person name="Roy S."/>
            <person name="Lin M.F."/>
            <person name="Heiman D.I."/>
            <person name="Young S.K."/>
            <person name="Furuya K."/>
            <person name="Guo Y."/>
            <person name="Pidoux A."/>
            <person name="Chen H.M."/>
            <person name="Robbertse B."/>
            <person name="Goldberg J.M."/>
            <person name="Aoki K."/>
            <person name="Bayne E.H."/>
            <person name="Berlin A.M."/>
            <person name="Desjardins C.A."/>
            <person name="Dobbs E."/>
            <person name="Dukaj L."/>
            <person name="Fan L."/>
            <person name="FitzGerald M.G."/>
            <person name="French C."/>
            <person name="Gujja S."/>
            <person name="Hansen K."/>
            <person name="Keifenheim D."/>
            <person name="Levin J.Z."/>
            <person name="Mosher R.A."/>
            <person name="Mueller C.A."/>
            <person name="Pfiffner J."/>
            <person name="Priest M."/>
            <person name="Russ C."/>
            <person name="Smialowska A."/>
            <person name="Swoboda P."/>
            <person name="Sykes S.M."/>
            <person name="Vaughn M."/>
            <person name="Vengrova S."/>
            <person name="Yoder R."/>
            <person name="Zeng Q."/>
            <person name="Allshire R."/>
            <person name="Baulcombe D."/>
            <person name="Birren B.W."/>
            <person name="Brown W."/>
            <person name="Ekwall K."/>
            <person name="Kellis M."/>
            <person name="Leatherwood J."/>
            <person name="Levin H."/>
            <person name="Margalit H."/>
            <person name="Martienssen R."/>
            <person name="Nieduszynski C.A."/>
            <person name="Spatafora J.W."/>
            <person name="Friedman N."/>
            <person name="Dalgaard J.Z."/>
            <person name="Baumann P."/>
            <person name="Niki H."/>
            <person name="Regev A."/>
            <person name="Nusbaum C."/>
        </authorList>
    </citation>
    <scope>NUCLEOTIDE SEQUENCE [LARGE SCALE GENOMIC DNA]</scope>
    <source>
        <strain evidence="8">yFS275 / FY16936</strain>
    </source>
</reference>
<dbReference type="SMART" id="SM00147">
    <property type="entry name" value="RasGEF"/>
    <property type="match status" value="1"/>
</dbReference>
<dbReference type="Pfam" id="PF00618">
    <property type="entry name" value="RasGEF_N"/>
    <property type="match status" value="1"/>
</dbReference>
<dbReference type="STRING" id="402676.B6K196"/>
<name>B6K196_SCHJY</name>
<organism evidence="6 8">
    <name type="scientific">Schizosaccharomyces japonicus (strain yFS275 / FY16936)</name>
    <name type="common">Fission yeast</name>
    <dbReference type="NCBI Taxonomy" id="402676"/>
    <lineage>
        <taxon>Eukaryota</taxon>
        <taxon>Fungi</taxon>
        <taxon>Dikarya</taxon>
        <taxon>Ascomycota</taxon>
        <taxon>Taphrinomycotina</taxon>
        <taxon>Schizosaccharomycetes</taxon>
        <taxon>Schizosaccharomycetales</taxon>
        <taxon>Schizosaccharomycetaceae</taxon>
        <taxon>Schizosaccharomyces</taxon>
    </lineage>
</organism>
<dbReference type="PANTHER" id="PTHR23113">
    <property type="entry name" value="GUANINE NUCLEOTIDE EXCHANGE FACTOR"/>
    <property type="match status" value="1"/>
</dbReference>
<evidence type="ECO:0000259" key="5">
    <source>
        <dbReference type="PROSITE" id="PS50212"/>
    </source>
</evidence>
<feature type="compositionally biased region" description="Low complexity" evidence="3">
    <location>
        <begin position="600"/>
        <end position="612"/>
    </location>
</feature>
<dbReference type="VEuPathDB" id="FungiDB:SJAG_02819"/>
<dbReference type="OMA" id="NLWVQKY"/>
<dbReference type="InterPro" id="IPR023578">
    <property type="entry name" value="Ras_GEF_dom_sf"/>
</dbReference>
<dbReference type="Gene3D" id="1.10.840.10">
    <property type="entry name" value="Ras guanine-nucleotide exchange factors catalytic domain"/>
    <property type="match status" value="1"/>
</dbReference>
<dbReference type="PROSITE" id="PS50009">
    <property type="entry name" value="RASGEF_CAT"/>
    <property type="match status" value="1"/>
</dbReference>
<dbReference type="PANTHER" id="PTHR23113:SF371">
    <property type="entry name" value="RAS GUANINE NUCLEOTIDE EXCHANGE FACTOR EFC25"/>
    <property type="match status" value="1"/>
</dbReference>
<evidence type="ECO:0000256" key="3">
    <source>
        <dbReference type="SAM" id="MobiDB-lite"/>
    </source>
</evidence>
<dbReference type="GeneID" id="7049481"/>
<keyword evidence="1 2" id="KW-0344">Guanine-nucleotide releasing factor</keyword>
<dbReference type="GO" id="GO:0005085">
    <property type="term" value="F:guanyl-nucleotide exchange factor activity"/>
    <property type="evidence" value="ECO:0000318"/>
    <property type="project" value="GO_Central"/>
</dbReference>
<dbReference type="JaponicusDB" id="SJAG_02819">
    <property type="gene designation" value="efc25"/>
</dbReference>
<evidence type="ECO:0000256" key="1">
    <source>
        <dbReference type="ARBA" id="ARBA00022658"/>
    </source>
</evidence>
<gene>
    <name evidence="7" type="primary">efc25</name>
    <name evidence="6" type="ORF">SJAG_02819</name>
</gene>
<dbReference type="SUPFAM" id="SSF48366">
    <property type="entry name" value="Ras GEF"/>
    <property type="match status" value="1"/>
</dbReference>
<dbReference type="Pfam" id="PF00617">
    <property type="entry name" value="RasGEF"/>
    <property type="match status" value="1"/>
</dbReference>
<proteinExistence type="predicted"/>
<dbReference type="GO" id="GO:0007265">
    <property type="term" value="P:Ras protein signal transduction"/>
    <property type="evidence" value="ECO:0000318"/>
    <property type="project" value="GO_Central"/>
</dbReference>
<dbReference type="eggNOG" id="KOG3417">
    <property type="taxonomic scope" value="Eukaryota"/>
</dbReference>
<dbReference type="RefSeq" id="XP_002174010.1">
    <property type="nucleotide sequence ID" value="XM_002173974.2"/>
</dbReference>